<evidence type="ECO:0008006" key="7">
    <source>
        <dbReference type="Google" id="ProtNLM"/>
    </source>
</evidence>
<organism evidence="5 6">
    <name type="scientific">Truncatella angustata</name>
    <dbReference type="NCBI Taxonomy" id="152316"/>
    <lineage>
        <taxon>Eukaryota</taxon>
        <taxon>Fungi</taxon>
        <taxon>Dikarya</taxon>
        <taxon>Ascomycota</taxon>
        <taxon>Pezizomycotina</taxon>
        <taxon>Sordariomycetes</taxon>
        <taxon>Xylariomycetidae</taxon>
        <taxon>Amphisphaeriales</taxon>
        <taxon>Sporocadaceae</taxon>
        <taxon>Truncatella</taxon>
    </lineage>
</organism>
<feature type="compositionally biased region" description="Low complexity" evidence="1">
    <location>
        <begin position="146"/>
        <end position="157"/>
    </location>
</feature>
<protein>
    <recommendedName>
        <fullName evidence="7">DNA repair protein Rad26</fullName>
    </recommendedName>
</protein>
<keyword evidence="6" id="KW-1185">Reference proteome</keyword>
<evidence type="ECO:0000313" key="6">
    <source>
        <dbReference type="Proteomes" id="UP000758603"/>
    </source>
</evidence>
<dbReference type="Pfam" id="PF21048">
    <property type="entry name" value="Rad26-like_N"/>
    <property type="match status" value="1"/>
</dbReference>
<feature type="compositionally biased region" description="Acidic residues" evidence="1">
    <location>
        <begin position="38"/>
        <end position="47"/>
    </location>
</feature>
<dbReference type="GeneID" id="70135386"/>
<dbReference type="Proteomes" id="UP000758603">
    <property type="component" value="Unassembled WGS sequence"/>
</dbReference>
<feature type="domain" description="Rad26-like helical repeats" evidence="2">
    <location>
        <begin position="476"/>
        <end position="718"/>
    </location>
</feature>
<accession>A0A9P8UZA0</accession>
<name>A0A9P8UZA0_9PEZI</name>
<dbReference type="OrthoDB" id="5245063at2759"/>
<comment type="caution">
    <text evidence="5">The sequence shown here is derived from an EMBL/GenBank/DDBJ whole genome shotgun (WGS) entry which is preliminary data.</text>
</comment>
<dbReference type="InterPro" id="IPR022093">
    <property type="entry name" value="Rad26-like_helical"/>
</dbReference>
<gene>
    <name evidence="5" type="ORF">BKA67DRAFT_654088</name>
</gene>
<evidence type="ECO:0000259" key="3">
    <source>
        <dbReference type="Pfam" id="PF21046"/>
    </source>
</evidence>
<feature type="domain" description="Rad26-like C-terminal" evidence="3">
    <location>
        <begin position="727"/>
        <end position="785"/>
    </location>
</feature>
<feature type="compositionally biased region" description="Basic and acidic residues" evidence="1">
    <location>
        <begin position="200"/>
        <end position="209"/>
    </location>
</feature>
<reference evidence="5" key="1">
    <citation type="journal article" date="2021" name="Nat. Commun.">
        <title>Genetic determinants of endophytism in the Arabidopsis root mycobiome.</title>
        <authorList>
            <person name="Mesny F."/>
            <person name="Miyauchi S."/>
            <person name="Thiergart T."/>
            <person name="Pickel B."/>
            <person name="Atanasova L."/>
            <person name="Karlsson M."/>
            <person name="Huettel B."/>
            <person name="Barry K.W."/>
            <person name="Haridas S."/>
            <person name="Chen C."/>
            <person name="Bauer D."/>
            <person name="Andreopoulos W."/>
            <person name="Pangilinan J."/>
            <person name="LaButti K."/>
            <person name="Riley R."/>
            <person name="Lipzen A."/>
            <person name="Clum A."/>
            <person name="Drula E."/>
            <person name="Henrissat B."/>
            <person name="Kohler A."/>
            <person name="Grigoriev I.V."/>
            <person name="Martin F.M."/>
            <person name="Hacquard S."/>
        </authorList>
    </citation>
    <scope>NUCLEOTIDE SEQUENCE</scope>
    <source>
        <strain evidence="5">MPI-SDFR-AT-0073</strain>
    </source>
</reference>
<feature type="compositionally biased region" description="Polar residues" evidence="1">
    <location>
        <begin position="72"/>
        <end position="90"/>
    </location>
</feature>
<feature type="domain" description="Rad26-like N-terminal" evidence="4">
    <location>
        <begin position="367"/>
        <end position="416"/>
    </location>
</feature>
<sequence>MDDFSDDEFDDLNVTVLDELENNAIQFTQAQQATQQEDAYDEFDDDNFHDTAITDDPRGSSVLLLQQPAAPTATSSRLVPQQSQQQSAWVSNPVPVSHYRPQPVGTATRQPVQVSSGSRPSQYGVRPAQMASFGQVRPPPIPRTTSAAQSRYQASQAPHQPGAKNVDQAALEARIQELELKLQTKDGEIDIVRRNLDRHKQDHEREVQALKKQTSEQISKSERAIEAAKAAQQTATTELEFTRRDLREEVDRAKRREKDGGTPRKTAAAKVWGVSDGFEDVEMAASPSKGTRNRNASAVASMMPDPPARLLRTPTKNKRKRPNIESPVGELETDEDVIMLNEDNAGGAIEEADTSTPAPRNPLGVEYLRAILNHSSDYGRPPTFDYLAGFSLPSKPGESLAAILFHKLAMIGDPEDPMRLPVEFCDSVIELWLQCRKDGCLAPIGELVSLITFTLQLNTIELAPYIAEALVSAALDSWYEVGIPRLRNQGPAGDPTDATFVHLKDNIPSSKIISVMYLTALGCATSNAIGGSLSSPIKDFWNCVHPNFILMMIKSHKQPVDDFMTTLKLLCTSAFDESIGPISTTPNRTVDLISPLMIERLTYHLLETRQWNIDRNKCRLICFLLLRTLAAFTRSKFGMKQLAMNDYAIPRLVMFLSWCIDEMYDGSSTSRAYILPALDSPPSQEQARMDRFPGLVLDEPDEVQTLVAHTMLLLHTIITNKDNKDSINVPSKLSKFKGTHQKYLLSLGRLNFAEEGVSEETAELAHELLELAVTEEEGAELGDFFSG</sequence>
<evidence type="ECO:0000256" key="1">
    <source>
        <dbReference type="SAM" id="MobiDB-lite"/>
    </source>
</evidence>
<feature type="compositionally biased region" description="Polar residues" evidence="1">
    <location>
        <begin position="105"/>
        <end position="121"/>
    </location>
</feature>
<evidence type="ECO:0000259" key="2">
    <source>
        <dbReference type="Pfam" id="PF12331"/>
    </source>
</evidence>
<dbReference type="InterPro" id="IPR048379">
    <property type="entry name" value="Rad26-like_C"/>
</dbReference>
<dbReference type="InterPro" id="IPR048380">
    <property type="entry name" value="Rad26-like_N"/>
</dbReference>
<evidence type="ECO:0000313" key="5">
    <source>
        <dbReference type="EMBL" id="KAH6660937.1"/>
    </source>
</evidence>
<feature type="region of interest" description="Disordered" evidence="1">
    <location>
        <begin position="286"/>
        <end position="324"/>
    </location>
</feature>
<evidence type="ECO:0000259" key="4">
    <source>
        <dbReference type="Pfam" id="PF21048"/>
    </source>
</evidence>
<dbReference type="EMBL" id="JAGPXC010000001">
    <property type="protein sequence ID" value="KAH6660937.1"/>
    <property type="molecule type" value="Genomic_DNA"/>
</dbReference>
<feature type="compositionally biased region" description="Polar residues" evidence="1">
    <location>
        <begin position="288"/>
        <end position="298"/>
    </location>
</feature>
<dbReference type="RefSeq" id="XP_045965068.1">
    <property type="nucleotide sequence ID" value="XM_046106495.1"/>
</dbReference>
<feature type="region of interest" description="Disordered" evidence="1">
    <location>
        <begin position="200"/>
        <end position="219"/>
    </location>
</feature>
<proteinExistence type="predicted"/>
<dbReference type="Pfam" id="PF21046">
    <property type="entry name" value="Rad26-like_C"/>
    <property type="match status" value="1"/>
</dbReference>
<dbReference type="AlphaFoldDB" id="A0A9P8UZA0"/>
<feature type="region of interest" description="Disordered" evidence="1">
    <location>
        <begin position="31"/>
        <end position="166"/>
    </location>
</feature>
<dbReference type="Pfam" id="PF12331">
    <property type="entry name" value="Rad26-like_helical_rpts"/>
    <property type="match status" value="1"/>
</dbReference>